<dbReference type="OrthoDB" id="338984at2157"/>
<proteinExistence type="predicted"/>
<dbReference type="RefSeq" id="WP_015408380.1">
    <property type="nucleotide sequence ID" value="NC_020388.1"/>
</dbReference>
<sequence length="303" mass="33211">MRDDFRRYLRAKRTVDDRALDRRLVGLLREQLAKRADAREGPLRVLEVGAGIGTMPARLLEWDVLPPGAVRYVALDVDADSVEFVEPYLRSWAADRQASVSGGGPIEIERAGRRVELEAIAAEAVAYAEQAAGRFDAVVGAALLDVLGVDGLETLLGALAPGGLCYFPITFDGGTRFRPGHPTDPEIERYYHEHMDAKPGGSSRAGGDVLERLRATDDARVLGAAGSDWVVRPVDGEYPADEAYFLRCILDTVEAAVDEVAGESFRVDLEGWLDRRREQLEAAELLYLTHQLDVLGRVDTPGR</sequence>
<dbReference type="Gene3D" id="3.40.50.150">
    <property type="entry name" value="Vaccinia Virus protein VP39"/>
    <property type="match status" value="1"/>
</dbReference>
<dbReference type="GO" id="GO:0008168">
    <property type="term" value="F:methyltransferase activity"/>
    <property type="evidence" value="ECO:0007669"/>
    <property type="project" value="UniProtKB-KW"/>
</dbReference>
<dbReference type="STRING" id="268739.Nmlp_1325"/>
<keyword evidence="1" id="KW-0808">Transferase</keyword>
<accession>M1XNL1</accession>
<dbReference type="eggNOG" id="arCOG04526">
    <property type="taxonomic scope" value="Archaea"/>
</dbReference>
<protein>
    <submittedName>
        <fullName evidence="1">Homolog to S-adenosylmethionine-dependent methyltransferase</fullName>
    </submittedName>
</protein>
<evidence type="ECO:0000313" key="2">
    <source>
        <dbReference type="Proteomes" id="UP000011867"/>
    </source>
</evidence>
<name>M1XNL1_NATM8</name>
<keyword evidence="2" id="KW-1185">Reference proteome</keyword>
<dbReference type="GO" id="GO:0032259">
    <property type="term" value="P:methylation"/>
    <property type="evidence" value="ECO:0007669"/>
    <property type="project" value="UniProtKB-KW"/>
</dbReference>
<gene>
    <name evidence="1" type="ordered locus">Nmlp_1325</name>
</gene>
<dbReference type="GeneID" id="14653215"/>
<organism evidence="1 2">
    <name type="scientific">Natronomonas moolapensis (strain DSM 18674 / CECT 7526 / JCM 14361 / 8.8.11)</name>
    <dbReference type="NCBI Taxonomy" id="268739"/>
    <lineage>
        <taxon>Archaea</taxon>
        <taxon>Methanobacteriati</taxon>
        <taxon>Methanobacteriota</taxon>
        <taxon>Stenosarchaea group</taxon>
        <taxon>Halobacteria</taxon>
        <taxon>Halobacteriales</taxon>
        <taxon>Natronomonadaceae</taxon>
        <taxon>Natronomonas</taxon>
    </lineage>
</organism>
<dbReference type="HOGENOM" id="CLU_884561_0_0_2"/>
<evidence type="ECO:0000313" key="1">
    <source>
        <dbReference type="EMBL" id="CCQ35533.1"/>
    </source>
</evidence>
<dbReference type="SUPFAM" id="SSF53335">
    <property type="entry name" value="S-adenosyl-L-methionine-dependent methyltransferases"/>
    <property type="match status" value="1"/>
</dbReference>
<dbReference type="EMBL" id="HF582854">
    <property type="protein sequence ID" value="CCQ35533.1"/>
    <property type="molecule type" value="Genomic_DNA"/>
</dbReference>
<dbReference type="KEGG" id="nmo:Nmlp_1325"/>
<keyword evidence="1" id="KW-0489">Methyltransferase</keyword>
<dbReference type="InterPro" id="IPR029063">
    <property type="entry name" value="SAM-dependent_MTases_sf"/>
</dbReference>
<dbReference type="Proteomes" id="UP000011867">
    <property type="component" value="Chromosome"/>
</dbReference>
<dbReference type="AlphaFoldDB" id="M1XNL1"/>
<reference evidence="1 2" key="1">
    <citation type="journal article" date="2013" name="Genome Announc.">
        <title>Genome of the haloarchaeon Natronomonas moolapensis, a neutrophilic member of a previously haloalkaliphilic genus.</title>
        <authorList>
            <person name="Dyall-Smith M.L."/>
            <person name="Pfeiffer F."/>
            <person name="Oberwinkler T."/>
            <person name="Klee K."/>
            <person name="Rampp M."/>
            <person name="Palm P."/>
            <person name="Gross K."/>
            <person name="Schuster S.C."/>
            <person name="Oesterhelt D."/>
        </authorList>
    </citation>
    <scope>NUCLEOTIDE SEQUENCE [LARGE SCALE GENOMIC DNA]</scope>
    <source>
        <strain evidence="2">DSM 18674 / JCM 14361 / 8.8.11</strain>
    </source>
</reference>